<sequence>MQSQALEAFPLNGERSVLPQNQNLNPILRRGMQGHSIMTKINRKLIAFLTLCLAGPLDLQAQVTDLTSFNGANGRNSYSGVILSQDGTTFYGTTYYGGAAGYGEVFSVPVGGGTPTVLTSFNNSNGANPQAGLLQIGNTLYGTTSIGGANGDGVVFSLPVGGGATTVLANFNGTNGQAPMAGLVVSGNTLYGTTFGGGANGHGEVFSLPIGGGTPTVLASFNGSNGQAPSDGRLLLSGNTLYGTTLGGGASGSGAVYSVPIGGGGATLLGSFNGANGEEPTTGLVLSGNTLYGATMNGGAGNDGVVFSLPVNGGTPTVLASFNGTNGRILAAGLVLSGDGSTLYGGSDYGGDNDIGVIYSVPVQGGTPTVLASFTGANGSEPVGEFVLDGNILYGTTVAAGASQVGGDTFSGDGVVFSVPVPAPEPGCAGLLLAGSLAMLVRRRRDQSIS</sequence>
<keyword evidence="2" id="KW-1185">Reference proteome</keyword>
<organism evidence="1 2">
    <name type="scientific">Chthoniobacter flavus Ellin428</name>
    <dbReference type="NCBI Taxonomy" id="497964"/>
    <lineage>
        <taxon>Bacteria</taxon>
        <taxon>Pseudomonadati</taxon>
        <taxon>Verrucomicrobiota</taxon>
        <taxon>Spartobacteria</taxon>
        <taxon>Chthoniobacterales</taxon>
        <taxon>Chthoniobacteraceae</taxon>
        <taxon>Chthoniobacter</taxon>
    </lineage>
</organism>
<dbReference type="InterPro" id="IPR022519">
    <property type="entry name" value="Gloeo/Verruco_rpt"/>
</dbReference>
<dbReference type="RefSeq" id="WP_006978068.1">
    <property type="nucleotide sequence ID" value="NZ_ABVL01000002.1"/>
</dbReference>
<dbReference type="AlphaFoldDB" id="B4CVQ4"/>
<dbReference type="Gene3D" id="2.120.10.30">
    <property type="entry name" value="TolB, C-terminal domain"/>
    <property type="match status" value="1"/>
</dbReference>
<dbReference type="NCBIfam" id="TIGR03803">
    <property type="entry name" value="Gloeo_Verruco"/>
    <property type="match status" value="6"/>
</dbReference>
<evidence type="ECO:0000313" key="1">
    <source>
        <dbReference type="EMBL" id="EDY21496.1"/>
    </source>
</evidence>
<accession>B4CVQ4</accession>
<gene>
    <name evidence="1" type="ORF">CfE428DRAFT_0741</name>
</gene>
<dbReference type="eggNOG" id="COG3386">
    <property type="taxonomic scope" value="Bacteria"/>
</dbReference>
<dbReference type="STRING" id="497964.CfE428DRAFT_0741"/>
<protein>
    <submittedName>
        <fullName evidence="1">Uncharacterized protein</fullName>
    </submittedName>
</protein>
<comment type="caution">
    <text evidence="1">The sequence shown here is derived from an EMBL/GenBank/DDBJ whole genome shotgun (WGS) entry which is preliminary data.</text>
</comment>
<proteinExistence type="predicted"/>
<reference evidence="1 2" key="1">
    <citation type="journal article" date="2011" name="J. Bacteriol.">
        <title>Genome sequence of Chthoniobacter flavus Ellin428, an aerobic heterotrophic soil bacterium.</title>
        <authorList>
            <person name="Kant R."/>
            <person name="van Passel M.W."/>
            <person name="Palva A."/>
            <person name="Lucas S."/>
            <person name="Lapidus A."/>
            <person name="Glavina Del Rio T."/>
            <person name="Dalin E."/>
            <person name="Tice H."/>
            <person name="Bruce D."/>
            <person name="Goodwin L."/>
            <person name="Pitluck S."/>
            <person name="Larimer F.W."/>
            <person name="Land M.L."/>
            <person name="Hauser L."/>
            <person name="Sangwan P."/>
            <person name="de Vos W.M."/>
            <person name="Janssen P.H."/>
            <person name="Smidt H."/>
        </authorList>
    </citation>
    <scope>NUCLEOTIDE SEQUENCE [LARGE SCALE GENOMIC DNA]</scope>
    <source>
        <strain evidence="1 2">Ellin428</strain>
    </source>
</reference>
<dbReference type="Proteomes" id="UP000005824">
    <property type="component" value="Unassembled WGS sequence"/>
</dbReference>
<dbReference type="EMBL" id="ABVL01000002">
    <property type="protein sequence ID" value="EDY21496.1"/>
    <property type="molecule type" value="Genomic_DNA"/>
</dbReference>
<dbReference type="InParanoid" id="B4CVQ4"/>
<evidence type="ECO:0000313" key="2">
    <source>
        <dbReference type="Proteomes" id="UP000005824"/>
    </source>
</evidence>
<name>B4CVQ4_9BACT</name>
<dbReference type="SUPFAM" id="SSF69304">
    <property type="entry name" value="Tricorn protease N-terminal domain"/>
    <property type="match status" value="1"/>
</dbReference>
<dbReference type="InterPro" id="IPR011042">
    <property type="entry name" value="6-blade_b-propeller_TolB-like"/>
</dbReference>